<evidence type="ECO:0000259" key="2">
    <source>
        <dbReference type="Pfam" id="PF01261"/>
    </source>
</evidence>
<dbReference type="PANTHER" id="PTHR12110">
    <property type="entry name" value="HYDROXYPYRUVATE ISOMERASE"/>
    <property type="match status" value="1"/>
</dbReference>
<dbReference type="PANTHER" id="PTHR12110:SF41">
    <property type="entry name" value="INOSOSE DEHYDRATASE"/>
    <property type="match status" value="1"/>
</dbReference>
<keyword evidence="3" id="KW-0413">Isomerase</keyword>
<evidence type="ECO:0000313" key="3">
    <source>
        <dbReference type="EMBL" id="MCT2584830.1"/>
    </source>
</evidence>
<dbReference type="Pfam" id="PF01261">
    <property type="entry name" value="AP_endonuc_2"/>
    <property type="match status" value="1"/>
</dbReference>
<comment type="caution">
    <text evidence="3">The sequence shown here is derived from an EMBL/GenBank/DDBJ whole genome shotgun (WGS) entry which is preliminary data.</text>
</comment>
<dbReference type="InterPro" id="IPR050312">
    <property type="entry name" value="IolE/XylAMocC-like"/>
</dbReference>
<feature type="chain" id="PRO_5046703279" evidence="1">
    <location>
        <begin position="31"/>
        <end position="316"/>
    </location>
</feature>
<sequence length="316" mass="34293">MKTIPATVRAALAAALSVGLILTGTAVSGAAPPENGPGVEERGAGRGVPDSQISIQLYTFAEYIGFGSDEATLDRLRFVLSELAEIGYRNVEPFTFNGLTAERFDALLDGYGLRATSRHGDTNEATWDAELANSRTLGQKFVGSGGSAAPGLWSYEDTLATAATLDRLGSRSVRNGTGKIFVHNHQNEFTTTFTDPTTGRAISAWELLLLNTDHRYVTFQLDVGWAVAAGVDVPRLLEKYGDRIDLLHVKDGTEVDGEFVQAPLGAGEVDLRPILAAAKGKVRYYVFEQDPIFFGEVDTMLDEARTSFRYLDRVTY</sequence>
<dbReference type="Gene3D" id="3.20.20.150">
    <property type="entry name" value="Divalent-metal-dependent TIM barrel enzymes"/>
    <property type="match status" value="1"/>
</dbReference>
<dbReference type="InterPro" id="IPR013022">
    <property type="entry name" value="Xyl_isomerase-like_TIM-brl"/>
</dbReference>
<name>A0ABT2JBL3_9PSEU</name>
<organism evidence="3 4">
    <name type="scientific">Actinophytocola gossypii</name>
    <dbReference type="NCBI Taxonomy" id="2812003"/>
    <lineage>
        <taxon>Bacteria</taxon>
        <taxon>Bacillati</taxon>
        <taxon>Actinomycetota</taxon>
        <taxon>Actinomycetes</taxon>
        <taxon>Pseudonocardiales</taxon>
        <taxon>Pseudonocardiaceae</taxon>
    </lineage>
</organism>
<feature type="signal peptide" evidence="1">
    <location>
        <begin position="1"/>
        <end position="30"/>
    </location>
</feature>
<dbReference type="GO" id="GO:0016853">
    <property type="term" value="F:isomerase activity"/>
    <property type="evidence" value="ECO:0007669"/>
    <property type="project" value="UniProtKB-KW"/>
</dbReference>
<keyword evidence="4" id="KW-1185">Reference proteome</keyword>
<protein>
    <submittedName>
        <fullName evidence="3">Sugar phosphate isomerase/epimerase</fullName>
    </submittedName>
</protein>
<evidence type="ECO:0000256" key="1">
    <source>
        <dbReference type="SAM" id="SignalP"/>
    </source>
</evidence>
<dbReference type="Proteomes" id="UP001156441">
    <property type="component" value="Unassembled WGS sequence"/>
</dbReference>
<keyword evidence="1" id="KW-0732">Signal</keyword>
<gene>
    <name evidence="3" type="ORF">JT362_17060</name>
</gene>
<proteinExistence type="predicted"/>
<dbReference type="InterPro" id="IPR036237">
    <property type="entry name" value="Xyl_isomerase-like_sf"/>
</dbReference>
<feature type="domain" description="Xylose isomerase-like TIM barrel" evidence="2">
    <location>
        <begin position="82"/>
        <end position="278"/>
    </location>
</feature>
<dbReference type="EMBL" id="JAFFZE010000014">
    <property type="protein sequence ID" value="MCT2584830.1"/>
    <property type="molecule type" value="Genomic_DNA"/>
</dbReference>
<dbReference type="SUPFAM" id="SSF51658">
    <property type="entry name" value="Xylose isomerase-like"/>
    <property type="match status" value="1"/>
</dbReference>
<accession>A0ABT2JBL3</accession>
<dbReference type="RefSeq" id="WP_260192231.1">
    <property type="nucleotide sequence ID" value="NZ_JAFFZE010000014.1"/>
</dbReference>
<evidence type="ECO:0000313" key="4">
    <source>
        <dbReference type="Proteomes" id="UP001156441"/>
    </source>
</evidence>
<reference evidence="3 4" key="1">
    <citation type="submission" date="2021-02" db="EMBL/GenBank/DDBJ databases">
        <title>Actinophytocola xerophila sp. nov., isolated from soil of cotton cropping field.</title>
        <authorList>
            <person name="Huang R."/>
            <person name="Chen X."/>
            <person name="Ge X."/>
            <person name="Liu W."/>
        </authorList>
    </citation>
    <scope>NUCLEOTIDE SEQUENCE [LARGE SCALE GENOMIC DNA]</scope>
    <source>
        <strain evidence="3 4">S1-96</strain>
    </source>
</reference>